<protein>
    <submittedName>
        <fullName evidence="1">Uncharacterized protein</fullName>
    </submittedName>
</protein>
<gene>
    <name evidence="1" type="ORF">CHEWBECCA_8</name>
</gene>
<dbReference type="Proteomes" id="UP000827751">
    <property type="component" value="Segment"/>
</dbReference>
<name>A0AAE8YNV2_9CAUD</name>
<evidence type="ECO:0000313" key="1">
    <source>
        <dbReference type="EMBL" id="UGO46091.1"/>
    </source>
</evidence>
<dbReference type="EMBL" id="OK499972">
    <property type="protein sequence ID" value="UGO46091.1"/>
    <property type="molecule type" value="Genomic_DNA"/>
</dbReference>
<organism evidence="1 2">
    <name type="scientific">Bacillus phage vB_BanS_Chewbecca</name>
    <dbReference type="NCBI Taxonomy" id="2894786"/>
    <lineage>
        <taxon>Viruses</taxon>
        <taxon>Duplodnaviria</taxon>
        <taxon>Heunggongvirae</taxon>
        <taxon>Uroviricota</taxon>
        <taxon>Caudoviricetes</taxon>
        <taxon>Joanripponvirinae</taxon>
        <taxon>Tsamsavirus</taxon>
        <taxon>Tsamsavirus chewbecca</taxon>
    </lineage>
</organism>
<proteinExistence type="predicted"/>
<sequence>MKAEILKNHIGDNVRVSFISEDEVLTQTNEGLKFVIQKCIRTIEGNVFLHESQEMILQNDGTVTCFNNKNLEIKLEVL</sequence>
<evidence type="ECO:0000313" key="2">
    <source>
        <dbReference type="Proteomes" id="UP000827751"/>
    </source>
</evidence>
<keyword evidence="2" id="KW-1185">Reference proteome</keyword>
<reference evidence="1 2" key="1">
    <citation type="submission" date="2021-10" db="EMBL/GenBank/DDBJ databases">
        <authorList>
            <person name="Lavering E.D."/>
            <person name="James R."/>
            <person name="Fairhom J.D."/>
            <person name="Ogilvie B.H."/>
            <person name="Thurgood T.L."/>
            <person name="Robison R.A."/>
            <person name="Grose J.H."/>
        </authorList>
    </citation>
    <scope>NUCLEOTIDE SEQUENCE [LARGE SCALE GENOMIC DNA]</scope>
</reference>
<accession>A0AAE8YNV2</accession>